<name>A0A8J6JHF2_9FIRM</name>
<dbReference type="PANTHER" id="PTHR36180">
    <property type="entry name" value="DNA-BINDING PROTEIN-RELATED-RELATED"/>
    <property type="match status" value="1"/>
</dbReference>
<evidence type="ECO:0000313" key="3">
    <source>
        <dbReference type="Proteomes" id="UP000607645"/>
    </source>
</evidence>
<dbReference type="InterPro" id="IPR005039">
    <property type="entry name" value="Ant_C"/>
</dbReference>
<accession>A0A8J6JHF2</accession>
<protein>
    <submittedName>
        <fullName evidence="2">Phage antirepressor KilAC domain-containing protein</fullName>
    </submittedName>
</protein>
<organism evidence="2 3">
    <name type="scientific">Lawsonibacter faecis</name>
    <dbReference type="NCBI Taxonomy" id="2763052"/>
    <lineage>
        <taxon>Bacteria</taxon>
        <taxon>Bacillati</taxon>
        <taxon>Bacillota</taxon>
        <taxon>Clostridia</taxon>
        <taxon>Eubacteriales</taxon>
        <taxon>Oscillospiraceae</taxon>
        <taxon>Lawsonibacter</taxon>
    </lineage>
</organism>
<comment type="caution">
    <text evidence="2">The sequence shown here is derived from an EMBL/GenBank/DDBJ whole genome shotgun (WGS) entry which is preliminary data.</text>
</comment>
<keyword evidence="3" id="KW-1185">Reference proteome</keyword>
<gene>
    <name evidence="2" type="ORF">H8S62_04025</name>
</gene>
<dbReference type="Pfam" id="PF02498">
    <property type="entry name" value="Bro-N"/>
    <property type="match status" value="1"/>
</dbReference>
<dbReference type="RefSeq" id="WP_186918546.1">
    <property type="nucleotide sequence ID" value="NZ_JACOPQ010000002.1"/>
</dbReference>
<feature type="domain" description="Bro-N" evidence="1">
    <location>
        <begin position="5"/>
        <end position="110"/>
    </location>
</feature>
<dbReference type="PANTHER" id="PTHR36180:SF2">
    <property type="entry name" value="BRO FAMILY PROTEIN"/>
    <property type="match status" value="1"/>
</dbReference>
<dbReference type="PROSITE" id="PS51750">
    <property type="entry name" value="BRO_N"/>
    <property type="match status" value="1"/>
</dbReference>
<dbReference type="Pfam" id="PF03374">
    <property type="entry name" value="ANT"/>
    <property type="match status" value="1"/>
</dbReference>
<dbReference type="GO" id="GO:0003677">
    <property type="term" value="F:DNA binding"/>
    <property type="evidence" value="ECO:0007669"/>
    <property type="project" value="InterPro"/>
</dbReference>
<dbReference type="SMART" id="SM01040">
    <property type="entry name" value="Bro-N"/>
    <property type="match status" value="1"/>
</dbReference>
<dbReference type="InterPro" id="IPR003497">
    <property type="entry name" value="BRO_N_domain"/>
</dbReference>
<dbReference type="Proteomes" id="UP000607645">
    <property type="component" value="Unassembled WGS sequence"/>
</dbReference>
<evidence type="ECO:0000259" key="1">
    <source>
        <dbReference type="PROSITE" id="PS51750"/>
    </source>
</evidence>
<dbReference type="AlphaFoldDB" id="A0A8J6JHF2"/>
<evidence type="ECO:0000313" key="2">
    <source>
        <dbReference type="EMBL" id="MBC5736178.1"/>
    </source>
</evidence>
<reference evidence="2" key="1">
    <citation type="submission" date="2020-08" db="EMBL/GenBank/DDBJ databases">
        <title>Genome public.</title>
        <authorList>
            <person name="Liu C."/>
            <person name="Sun Q."/>
        </authorList>
    </citation>
    <scope>NUCLEOTIDE SEQUENCE</scope>
    <source>
        <strain evidence="2">NSJ-52</strain>
    </source>
</reference>
<dbReference type="EMBL" id="JACOPQ010000002">
    <property type="protein sequence ID" value="MBC5736178.1"/>
    <property type="molecule type" value="Genomic_DNA"/>
</dbReference>
<sequence>MNNNLMIFENPEFGELRSLRMNGEPWFVGRDVAMALGYGKGKSLNNAVSKHVDDEDKGVTEMMTPGGKQNVIIINESGLYALVLSSKLERAKKFKRWVTAEVLPSIRKHGAYMTDALLSRMDEHHELISEYIGKLRAENAKANAAREALKKAEAENARLAPKASYYDSFVGVESVTCLRYTAKELGVPQKKFIGYLLEKGYVFRDRHRSDRVFVRAGKRNDPLFVTRDFYLPNGTKSEYTLVTPAGKAHFLKIAEKIRVWEPRELAEGKDASEQAVFAACV</sequence>
<proteinExistence type="predicted"/>